<dbReference type="Gene3D" id="2.60.40.790">
    <property type="match status" value="1"/>
</dbReference>
<proteinExistence type="inferred from homology"/>
<dbReference type="EMBL" id="GIBP01011305">
    <property type="protein sequence ID" value="NDV40274.1"/>
    <property type="molecule type" value="Transcribed_RNA"/>
</dbReference>
<dbReference type="SUPFAM" id="SSF49764">
    <property type="entry name" value="HSP20-like chaperones"/>
    <property type="match status" value="1"/>
</dbReference>
<dbReference type="PROSITE" id="PS01031">
    <property type="entry name" value="SHSP"/>
    <property type="match status" value="1"/>
</dbReference>
<organism evidence="5">
    <name type="scientific">Arcella intermedia</name>
    <dbReference type="NCBI Taxonomy" id="1963864"/>
    <lineage>
        <taxon>Eukaryota</taxon>
        <taxon>Amoebozoa</taxon>
        <taxon>Tubulinea</taxon>
        <taxon>Elardia</taxon>
        <taxon>Arcellinida</taxon>
        <taxon>Sphaerothecina</taxon>
        <taxon>Arcellidae</taxon>
        <taxon>Arcella</taxon>
    </lineage>
</organism>
<comment type="similarity">
    <text evidence="2 3">Belongs to the small heat shock protein (HSP20) family.</text>
</comment>
<dbReference type="CDD" id="cd06464">
    <property type="entry name" value="ACD_sHsps-like"/>
    <property type="match status" value="1"/>
</dbReference>
<evidence type="ECO:0000256" key="2">
    <source>
        <dbReference type="PROSITE-ProRule" id="PRU00285"/>
    </source>
</evidence>
<evidence type="ECO:0000259" key="4">
    <source>
        <dbReference type="PROSITE" id="PS01031"/>
    </source>
</evidence>
<dbReference type="AlphaFoldDB" id="A0A6B2LT89"/>
<name>A0A6B2LT89_9EUKA</name>
<dbReference type="InterPro" id="IPR031107">
    <property type="entry name" value="Small_HSP"/>
</dbReference>
<sequence length="89" mass="10463">MPGMRKEDVQVQFKRGALEISGKKEEHKKDEGATWHREERRYGEFRRVIPFPKNIDENKISAKLTEGLLEIHVPKVQSEEPKQHSVKIE</sequence>
<reference evidence="5" key="1">
    <citation type="journal article" date="2020" name="J. Eukaryot. Microbiol.">
        <title>De novo Sequencing, Assembly and Annotation of the Transcriptome for the Free-Living Testate Amoeba Arcella intermedia.</title>
        <authorList>
            <person name="Ribeiro G.M."/>
            <person name="Porfirio-Sousa A.L."/>
            <person name="Maurer-Alcala X.X."/>
            <person name="Katz L.A."/>
            <person name="Lahr D.J.G."/>
        </authorList>
    </citation>
    <scope>NUCLEOTIDE SEQUENCE</scope>
</reference>
<protein>
    <recommendedName>
        <fullName evidence="4">SHSP domain-containing protein</fullName>
    </recommendedName>
</protein>
<accession>A0A6B2LT89</accession>
<dbReference type="InterPro" id="IPR008978">
    <property type="entry name" value="HSP20-like_chaperone"/>
</dbReference>
<keyword evidence="1" id="KW-0346">Stress response</keyword>
<evidence type="ECO:0000256" key="3">
    <source>
        <dbReference type="RuleBase" id="RU003616"/>
    </source>
</evidence>
<dbReference type="InterPro" id="IPR002068">
    <property type="entry name" value="A-crystallin/Hsp20_dom"/>
</dbReference>
<evidence type="ECO:0000256" key="1">
    <source>
        <dbReference type="ARBA" id="ARBA00023016"/>
    </source>
</evidence>
<dbReference type="Pfam" id="PF00011">
    <property type="entry name" value="HSP20"/>
    <property type="match status" value="1"/>
</dbReference>
<feature type="domain" description="SHSP" evidence="4">
    <location>
        <begin position="1"/>
        <end position="89"/>
    </location>
</feature>
<evidence type="ECO:0000313" key="5">
    <source>
        <dbReference type="EMBL" id="NDV40274.1"/>
    </source>
</evidence>
<dbReference type="PANTHER" id="PTHR11527">
    <property type="entry name" value="HEAT-SHOCK PROTEIN 20 FAMILY MEMBER"/>
    <property type="match status" value="1"/>
</dbReference>